<dbReference type="OrthoDB" id="2213137at2759"/>
<dbReference type="EMBL" id="MU827791">
    <property type="protein sequence ID" value="KAJ7330739.1"/>
    <property type="molecule type" value="Genomic_DNA"/>
</dbReference>
<feature type="transmembrane region" description="Helical" evidence="1">
    <location>
        <begin position="64"/>
        <end position="88"/>
    </location>
</feature>
<evidence type="ECO:0000256" key="1">
    <source>
        <dbReference type="SAM" id="Phobius"/>
    </source>
</evidence>
<dbReference type="SUPFAM" id="SSF103473">
    <property type="entry name" value="MFS general substrate transporter"/>
    <property type="match status" value="1"/>
</dbReference>
<keyword evidence="3" id="KW-1185">Reference proteome</keyword>
<dbReference type="AlphaFoldDB" id="A0A9W9YAZ1"/>
<feature type="transmembrane region" description="Helical" evidence="1">
    <location>
        <begin position="12"/>
        <end position="33"/>
    </location>
</feature>
<sequence>MDYFKESRERTAWATSIIVGVLCFLGPVMSALLNRFGFRITTILGCLSCSVGLTLGSFAPNIVIFYIACSLPFAVGASLIYVSSPIIVNSLLQ</sequence>
<reference evidence="2" key="1">
    <citation type="submission" date="2023-01" db="EMBL/GenBank/DDBJ databases">
        <title>Genome assembly of the deep-sea coral Lophelia pertusa.</title>
        <authorList>
            <person name="Herrera S."/>
            <person name="Cordes E."/>
        </authorList>
    </citation>
    <scope>NUCLEOTIDE SEQUENCE</scope>
    <source>
        <strain evidence="2">USNM1676648</strain>
        <tissue evidence="2">Polyp</tissue>
    </source>
</reference>
<feature type="transmembrane region" description="Helical" evidence="1">
    <location>
        <begin position="40"/>
        <end position="58"/>
    </location>
</feature>
<comment type="caution">
    <text evidence="2">The sequence shown here is derived from an EMBL/GenBank/DDBJ whole genome shotgun (WGS) entry which is preliminary data.</text>
</comment>
<evidence type="ECO:0008006" key="4">
    <source>
        <dbReference type="Google" id="ProtNLM"/>
    </source>
</evidence>
<dbReference type="PANTHER" id="PTHR11360:SF251">
    <property type="entry name" value="MAJOR FACILITATOR SUPERFAMILY (MFS) PROFILE DOMAIN-CONTAINING PROTEIN"/>
    <property type="match status" value="1"/>
</dbReference>
<dbReference type="InterPro" id="IPR036259">
    <property type="entry name" value="MFS_trans_sf"/>
</dbReference>
<evidence type="ECO:0000313" key="2">
    <source>
        <dbReference type="EMBL" id="KAJ7330739.1"/>
    </source>
</evidence>
<name>A0A9W9YAZ1_9CNID</name>
<keyword evidence="1" id="KW-0812">Transmembrane</keyword>
<dbReference type="Gene3D" id="1.20.1250.20">
    <property type="entry name" value="MFS general substrate transporter like domains"/>
    <property type="match status" value="1"/>
</dbReference>
<protein>
    <recommendedName>
        <fullName evidence="4">Major facilitator superfamily (MFS) profile domain-containing protein</fullName>
    </recommendedName>
</protein>
<dbReference type="InterPro" id="IPR050327">
    <property type="entry name" value="Proton-linked_MCT"/>
</dbReference>
<accession>A0A9W9YAZ1</accession>
<organism evidence="2 3">
    <name type="scientific">Desmophyllum pertusum</name>
    <dbReference type="NCBI Taxonomy" id="174260"/>
    <lineage>
        <taxon>Eukaryota</taxon>
        <taxon>Metazoa</taxon>
        <taxon>Cnidaria</taxon>
        <taxon>Anthozoa</taxon>
        <taxon>Hexacorallia</taxon>
        <taxon>Scleractinia</taxon>
        <taxon>Caryophylliina</taxon>
        <taxon>Caryophylliidae</taxon>
        <taxon>Desmophyllum</taxon>
    </lineage>
</organism>
<keyword evidence="1" id="KW-1133">Transmembrane helix</keyword>
<dbReference type="Proteomes" id="UP001163046">
    <property type="component" value="Unassembled WGS sequence"/>
</dbReference>
<dbReference type="PANTHER" id="PTHR11360">
    <property type="entry name" value="MONOCARBOXYLATE TRANSPORTER"/>
    <property type="match status" value="1"/>
</dbReference>
<evidence type="ECO:0000313" key="3">
    <source>
        <dbReference type="Proteomes" id="UP001163046"/>
    </source>
</evidence>
<proteinExistence type="predicted"/>
<keyword evidence="1" id="KW-0472">Membrane</keyword>
<gene>
    <name evidence="2" type="ORF">OS493_021668</name>
</gene>